<dbReference type="Pfam" id="PF23132">
    <property type="entry name" value="DUF7049"/>
    <property type="match status" value="1"/>
</dbReference>
<evidence type="ECO:0000256" key="5">
    <source>
        <dbReference type="SAM" id="MobiDB-lite"/>
    </source>
</evidence>
<dbReference type="CDD" id="cd11393">
    <property type="entry name" value="bHLH_AtbHLH_like"/>
    <property type="match status" value="1"/>
</dbReference>
<comment type="caution">
    <text evidence="7">The sequence shown here is derived from an EMBL/GenBank/DDBJ whole genome shotgun (WGS) entry which is preliminary data.</text>
</comment>
<dbReference type="EMBL" id="CM029042">
    <property type="protein sequence ID" value="KAG2616912.1"/>
    <property type="molecule type" value="Genomic_DNA"/>
</dbReference>
<keyword evidence="3" id="KW-0804">Transcription</keyword>
<dbReference type="GO" id="GO:0046983">
    <property type="term" value="F:protein dimerization activity"/>
    <property type="evidence" value="ECO:0007669"/>
    <property type="project" value="InterPro"/>
</dbReference>
<feature type="compositionally biased region" description="Basic and acidic residues" evidence="5">
    <location>
        <begin position="20"/>
        <end position="35"/>
    </location>
</feature>
<accession>A0A8T0TXL3</accession>
<dbReference type="SMART" id="SM00353">
    <property type="entry name" value="HLH"/>
    <property type="match status" value="1"/>
</dbReference>
<gene>
    <name evidence="7" type="ORF">PVAP13_3NG177142</name>
</gene>
<feature type="region of interest" description="Disordered" evidence="5">
    <location>
        <begin position="54"/>
        <end position="73"/>
    </location>
</feature>
<reference evidence="7 8" key="1">
    <citation type="submission" date="2020-05" db="EMBL/GenBank/DDBJ databases">
        <title>WGS assembly of Panicum virgatum.</title>
        <authorList>
            <person name="Lovell J.T."/>
            <person name="Jenkins J."/>
            <person name="Shu S."/>
            <person name="Juenger T.E."/>
            <person name="Schmutz J."/>
        </authorList>
    </citation>
    <scope>NUCLEOTIDE SEQUENCE [LARGE SCALE GENOMIC DNA]</scope>
    <source>
        <strain evidence="8">cv. AP13</strain>
    </source>
</reference>
<sequence length="361" mass="39668">MDGCSIWSPFQSGGIGEGAASERSRGSALQQEHDLPIMDEQLHQIYRLMDMEDDGHSELPSSQSSTFPAASSAIPDETSSLVLGSSNLDTIPNLEELIACQEGLYGRDQRRNGHARGAFMPYSRHLGTKKKPKPGSGAGGQRAIKAAMSALARMHMVRLAQWQRYQMEMAVAPSTAGSSCGNQLQHVLSERKRREKLNDSFKALKTVLPPAPKKDKASILIRARDYVNTLKSRLSELEERNRTLEELMQHQCDDGGDRDDVSDEQIDIEVDINRAAAAEETSQEFHLKIVVRSGYDAMDAVLGILECLKELGDVRLATMDTGSRATTLALQMKTSGCDDNFLKESVIKSVKGVMQSKIETA</sequence>
<dbReference type="InterPro" id="IPR044658">
    <property type="entry name" value="bHLH92/bHLH041-like"/>
</dbReference>
<dbReference type="SUPFAM" id="SSF47459">
    <property type="entry name" value="HLH, helix-loop-helix DNA-binding domain"/>
    <property type="match status" value="1"/>
</dbReference>
<evidence type="ECO:0000313" key="7">
    <source>
        <dbReference type="EMBL" id="KAG2616912.1"/>
    </source>
</evidence>
<comment type="similarity">
    <text evidence="1">Belongs to the bHLH protein family.</text>
</comment>
<dbReference type="InterPro" id="IPR011598">
    <property type="entry name" value="bHLH_dom"/>
</dbReference>
<evidence type="ECO:0000256" key="4">
    <source>
        <dbReference type="SAM" id="Coils"/>
    </source>
</evidence>
<dbReference type="PANTHER" id="PTHR46665:SF8">
    <property type="entry name" value="BHLH DOMAIN-CONTAINING PROTEIN"/>
    <property type="match status" value="1"/>
</dbReference>
<dbReference type="InterPro" id="IPR045239">
    <property type="entry name" value="bHLH95_bHLH"/>
</dbReference>
<feature type="compositionally biased region" description="Low complexity" evidence="5">
    <location>
        <begin position="61"/>
        <end position="73"/>
    </location>
</feature>
<evidence type="ECO:0000313" key="8">
    <source>
        <dbReference type="Proteomes" id="UP000823388"/>
    </source>
</evidence>
<dbReference type="PROSITE" id="PS50888">
    <property type="entry name" value="BHLH"/>
    <property type="match status" value="1"/>
</dbReference>
<keyword evidence="8" id="KW-1185">Reference proteome</keyword>
<dbReference type="PANTHER" id="PTHR46665">
    <property type="entry name" value="TRANSCRIPTION FACTOR BHLH041-RELATED-RELATED"/>
    <property type="match status" value="1"/>
</dbReference>
<evidence type="ECO:0000256" key="3">
    <source>
        <dbReference type="ARBA" id="ARBA00023163"/>
    </source>
</evidence>
<organism evidence="7 8">
    <name type="scientific">Panicum virgatum</name>
    <name type="common">Blackwell switchgrass</name>
    <dbReference type="NCBI Taxonomy" id="38727"/>
    <lineage>
        <taxon>Eukaryota</taxon>
        <taxon>Viridiplantae</taxon>
        <taxon>Streptophyta</taxon>
        <taxon>Embryophyta</taxon>
        <taxon>Tracheophyta</taxon>
        <taxon>Spermatophyta</taxon>
        <taxon>Magnoliopsida</taxon>
        <taxon>Liliopsida</taxon>
        <taxon>Poales</taxon>
        <taxon>Poaceae</taxon>
        <taxon>PACMAD clade</taxon>
        <taxon>Panicoideae</taxon>
        <taxon>Panicodae</taxon>
        <taxon>Paniceae</taxon>
        <taxon>Panicinae</taxon>
        <taxon>Panicum</taxon>
        <taxon>Panicum sect. Hiantes</taxon>
    </lineage>
</organism>
<feature type="region of interest" description="Disordered" evidence="5">
    <location>
        <begin position="11"/>
        <end position="35"/>
    </location>
</feature>
<keyword evidence="2" id="KW-0805">Transcription regulation</keyword>
<dbReference type="Gene3D" id="4.10.280.10">
    <property type="entry name" value="Helix-loop-helix DNA-binding domain"/>
    <property type="match status" value="1"/>
</dbReference>
<dbReference type="InterPro" id="IPR055477">
    <property type="entry name" value="DUF7049"/>
</dbReference>
<proteinExistence type="inferred from homology"/>
<feature type="domain" description="BHLH" evidence="6">
    <location>
        <begin position="181"/>
        <end position="230"/>
    </location>
</feature>
<name>A0A8T0TXL3_PANVG</name>
<evidence type="ECO:0000259" key="6">
    <source>
        <dbReference type="PROSITE" id="PS50888"/>
    </source>
</evidence>
<evidence type="ECO:0000256" key="2">
    <source>
        <dbReference type="ARBA" id="ARBA00023015"/>
    </source>
</evidence>
<dbReference type="InterPro" id="IPR036638">
    <property type="entry name" value="HLH_DNA-bd_sf"/>
</dbReference>
<feature type="coiled-coil region" evidence="4">
    <location>
        <begin position="220"/>
        <end position="254"/>
    </location>
</feature>
<dbReference type="AlphaFoldDB" id="A0A8T0TXL3"/>
<dbReference type="Pfam" id="PF00010">
    <property type="entry name" value="HLH"/>
    <property type="match status" value="1"/>
</dbReference>
<dbReference type="Proteomes" id="UP000823388">
    <property type="component" value="Chromosome 3N"/>
</dbReference>
<evidence type="ECO:0000256" key="1">
    <source>
        <dbReference type="ARBA" id="ARBA00005510"/>
    </source>
</evidence>
<protein>
    <recommendedName>
        <fullName evidence="6">BHLH domain-containing protein</fullName>
    </recommendedName>
</protein>
<keyword evidence="4" id="KW-0175">Coiled coil</keyword>